<dbReference type="RefSeq" id="WP_068646031.1">
    <property type="nucleotide sequence ID" value="NZ_CP043611.1"/>
</dbReference>
<dbReference type="SUPFAM" id="SSF53448">
    <property type="entry name" value="Nucleotide-diphospho-sugar transferases"/>
    <property type="match status" value="1"/>
</dbReference>
<dbReference type="PANTHER" id="PTHR43685:SF2">
    <property type="entry name" value="GLYCOSYLTRANSFERASE 2-LIKE DOMAIN-CONTAINING PROTEIN"/>
    <property type="match status" value="1"/>
</dbReference>
<dbReference type="InterPro" id="IPR050834">
    <property type="entry name" value="Glycosyltransf_2"/>
</dbReference>
<comment type="caution">
    <text evidence="2">The sequence shown here is derived from an EMBL/GenBank/DDBJ whole genome shotgun (WGS) entry which is preliminary data.</text>
</comment>
<gene>
    <name evidence="2" type="ORF">PBAT_01850</name>
</gene>
<evidence type="ECO:0000313" key="2">
    <source>
        <dbReference type="EMBL" id="OAB48400.1"/>
    </source>
</evidence>
<reference evidence="2 3" key="1">
    <citation type="submission" date="2016-03" db="EMBL/GenBank/DDBJ databases">
        <title>Draft genome sequence of Paenibacillus antarcticus CECT 5836.</title>
        <authorList>
            <person name="Shin S.-K."/>
            <person name="Yi H."/>
        </authorList>
    </citation>
    <scope>NUCLEOTIDE SEQUENCE [LARGE SCALE GENOMIC DNA]</scope>
    <source>
        <strain evidence="2 3">CECT 5836</strain>
    </source>
</reference>
<accession>A0A162QGP9</accession>
<evidence type="ECO:0000313" key="3">
    <source>
        <dbReference type="Proteomes" id="UP000077355"/>
    </source>
</evidence>
<organism evidence="2 3">
    <name type="scientific">Paenibacillus antarcticus</name>
    <dbReference type="NCBI Taxonomy" id="253703"/>
    <lineage>
        <taxon>Bacteria</taxon>
        <taxon>Bacillati</taxon>
        <taxon>Bacillota</taxon>
        <taxon>Bacilli</taxon>
        <taxon>Bacillales</taxon>
        <taxon>Paenibacillaceae</taxon>
        <taxon>Paenibacillus</taxon>
    </lineage>
</organism>
<keyword evidence="3" id="KW-1185">Reference proteome</keyword>
<dbReference type="GO" id="GO:0016740">
    <property type="term" value="F:transferase activity"/>
    <property type="evidence" value="ECO:0007669"/>
    <property type="project" value="UniProtKB-KW"/>
</dbReference>
<name>A0A162QGP9_9BACL</name>
<feature type="domain" description="Glycosyltransferase 2-like" evidence="1">
    <location>
        <begin position="7"/>
        <end position="122"/>
    </location>
</feature>
<keyword evidence="2" id="KW-0808">Transferase</keyword>
<evidence type="ECO:0000259" key="1">
    <source>
        <dbReference type="Pfam" id="PF00535"/>
    </source>
</evidence>
<protein>
    <submittedName>
        <fullName evidence="2">Glycosyl transferase</fullName>
    </submittedName>
</protein>
<proteinExistence type="predicted"/>
<dbReference type="AlphaFoldDB" id="A0A162QGP9"/>
<dbReference type="CDD" id="cd00761">
    <property type="entry name" value="Glyco_tranf_GTA_type"/>
    <property type="match status" value="1"/>
</dbReference>
<dbReference type="OrthoDB" id="9785185at2"/>
<dbReference type="InterPro" id="IPR001173">
    <property type="entry name" value="Glyco_trans_2-like"/>
</dbReference>
<dbReference type="InterPro" id="IPR029044">
    <property type="entry name" value="Nucleotide-diphossugar_trans"/>
</dbReference>
<sequence>MNQPLISIVMPAYNRANVISASIKSILEQTYTHWELIVVDDRSTDNTREVVEQFVRQDARINYVVNDRSKGPGGARNFGMLCAKGELLSFLDSDDHWYTCHLQDSLDVIVRTEAEISFALWVEQHGPKTVHNFDNKVEQKLISKMRTINTSYPDVILFEDGLFEQFLSHTRNFFQLNTMVFKRELLQTFGLINEELYLGEDTTFLIQFFDRCKIALITKPHSVYNQSPDSIYFFCDRWKLDPDTLHTNKVVMEKLEALSHKSIQVRTLIRSKVENADNLKGKHRSLRNIDIGISSKYFTLSYINRLNREKALGYCRSSLKSKVTIFNLVLWLRLVLSIKSGSGFLRLALNLW</sequence>
<dbReference type="EMBL" id="LVJI01000001">
    <property type="protein sequence ID" value="OAB48400.1"/>
    <property type="molecule type" value="Genomic_DNA"/>
</dbReference>
<dbReference type="Gene3D" id="3.90.550.10">
    <property type="entry name" value="Spore Coat Polysaccharide Biosynthesis Protein SpsA, Chain A"/>
    <property type="match status" value="1"/>
</dbReference>
<dbReference type="Proteomes" id="UP000077355">
    <property type="component" value="Unassembled WGS sequence"/>
</dbReference>
<dbReference type="Pfam" id="PF00535">
    <property type="entry name" value="Glycos_transf_2"/>
    <property type="match status" value="1"/>
</dbReference>
<dbReference type="PANTHER" id="PTHR43685">
    <property type="entry name" value="GLYCOSYLTRANSFERASE"/>
    <property type="match status" value="1"/>
</dbReference>